<feature type="transmembrane region" description="Helical" evidence="1">
    <location>
        <begin position="40"/>
        <end position="57"/>
    </location>
</feature>
<evidence type="ECO:0000256" key="1">
    <source>
        <dbReference type="SAM" id="Phobius"/>
    </source>
</evidence>
<proteinExistence type="predicted"/>
<keyword evidence="1" id="KW-0472">Membrane</keyword>
<dbReference type="AlphaFoldDB" id="A0A343JEC5"/>
<sequence length="104" mass="12381">MRRCLKCKSKFSPRARIKTLLDKNKTLECENCSSKYFQDLFQVKIVFLISALVYIIFDSKLTSILAKWIYSDLINQLITLLAGAIWMIFCVYVSQFFLRFKRYE</sequence>
<keyword evidence="1" id="KW-0812">Transmembrane</keyword>
<evidence type="ECO:0000313" key="3">
    <source>
        <dbReference type="Proteomes" id="UP000264883"/>
    </source>
</evidence>
<reference evidence="2 3" key="1">
    <citation type="submission" date="2016-08" db="EMBL/GenBank/DDBJ databases">
        <title>Complete Genome Sequence Of The Indigo Reducing Clostridium isatidis DSM15098.</title>
        <authorList>
            <person name="Little G.T."/>
            <person name="Minton N.P."/>
        </authorList>
    </citation>
    <scope>NUCLEOTIDE SEQUENCE [LARGE SCALE GENOMIC DNA]</scope>
    <source>
        <strain evidence="2 3">DSM 15098</strain>
    </source>
</reference>
<keyword evidence="3" id="KW-1185">Reference proteome</keyword>
<evidence type="ECO:0000313" key="2">
    <source>
        <dbReference type="EMBL" id="ASW43883.1"/>
    </source>
</evidence>
<dbReference type="KEGG" id="cia:BEN51_10425"/>
<gene>
    <name evidence="2" type="ORF">BEN51_10425</name>
</gene>
<organism evidence="2 3">
    <name type="scientific">Clostridium isatidis</name>
    <dbReference type="NCBI Taxonomy" id="182773"/>
    <lineage>
        <taxon>Bacteria</taxon>
        <taxon>Bacillati</taxon>
        <taxon>Bacillota</taxon>
        <taxon>Clostridia</taxon>
        <taxon>Eubacteriales</taxon>
        <taxon>Clostridiaceae</taxon>
        <taxon>Clostridium</taxon>
    </lineage>
</organism>
<dbReference type="Proteomes" id="UP000264883">
    <property type="component" value="Chromosome"/>
</dbReference>
<feature type="transmembrane region" description="Helical" evidence="1">
    <location>
        <begin position="77"/>
        <end position="98"/>
    </location>
</feature>
<accession>A0A343JEC5</accession>
<dbReference type="EMBL" id="CP016786">
    <property type="protein sequence ID" value="ASW43883.1"/>
    <property type="molecule type" value="Genomic_DNA"/>
</dbReference>
<dbReference type="RefSeq" id="WP_119866017.1">
    <property type="nucleotide sequence ID" value="NZ_CP016786.1"/>
</dbReference>
<protein>
    <recommendedName>
        <fullName evidence="4">Cxxc_20_cxxc protein</fullName>
    </recommendedName>
</protein>
<keyword evidence="1" id="KW-1133">Transmembrane helix</keyword>
<name>A0A343JEC5_9CLOT</name>
<evidence type="ECO:0008006" key="4">
    <source>
        <dbReference type="Google" id="ProtNLM"/>
    </source>
</evidence>